<protein>
    <submittedName>
        <fullName evidence="2">Uncharacterized protein</fullName>
    </submittedName>
</protein>
<dbReference type="Proteomes" id="UP000006304">
    <property type="component" value="Chromosome"/>
</dbReference>
<name>K0F0G7_NOCB7</name>
<gene>
    <name evidence="2" type="ORF">O3I_024530</name>
</gene>
<keyword evidence="3" id="KW-1185">Reference proteome</keyword>
<dbReference type="AlphaFoldDB" id="K0F0G7"/>
<accession>K0F0G7</accession>
<dbReference type="KEGG" id="nbr:O3I_024530"/>
<dbReference type="EMBL" id="CP003876">
    <property type="protein sequence ID" value="AFU02859.1"/>
    <property type="molecule type" value="Genomic_DNA"/>
</dbReference>
<feature type="region of interest" description="Disordered" evidence="1">
    <location>
        <begin position="139"/>
        <end position="166"/>
    </location>
</feature>
<dbReference type="HOGENOM" id="CLU_1600982_0_0_11"/>
<dbReference type="RefSeq" id="WP_014985714.1">
    <property type="nucleotide sequence ID" value="NC_018681.1"/>
</dbReference>
<proteinExistence type="predicted"/>
<dbReference type="eggNOG" id="ENOG5032F4S">
    <property type="taxonomic scope" value="Bacteria"/>
</dbReference>
<organism evidence="2 3">
    <name type="scientific">Nocardia brasiliensis (strain ATCC 700358 / HUJEG-1)</name>
    <dbReference type="NCBI Taxonomy" id="1133849"/>
    <lineage>
        <taxon>Bacteria</taxon>
        <taxon>Bacillati</taxon>
        <taxon>Actinomycetota</taxon>
        <taxon>Actinomycetes</taxon>
        <taxon>Mycobacteriales</taxon>
        <taxon>Nocardiaceae</taxon>
        <taxon>Nocardia</taxon>
    </lineage>
</organism>
<evidence type="ECO:0000256" key="1">
    <source>
        <dbReference type="SAM" id="MobiDB-lite"/>
    </source>
</evidence>
<evidence type="ECO:0000313" key="3">
    <source>
        <dbReference type="Proteomes" id="UP000006304"/>
    </source>
</evidence>
<reference evidence="2 3" key="1">
    <citation type="journal article" date="2012" name="J. Bacteriol.">
        <title>Complete genome sequence of Nocardia brasiliensis HUJEG-1.</title>
        <authorList>
            <person name="Vera-Cabrera L."/>
            <person name="Ortiz-Lopez R."/>
            <person name="Elizondo-Gonzalez R."/>
            <person name="Perez-Maya A.A."/>
            <person name="Ocampo-Candiani J."/>
        </authorList>
    </citation>
    <scope>NUCLEOTIDE SEQUENCE [LARGE SCALE GENOMIC DNA]</scope>
    <source>
        <strain evidence="3">ATCC 700358</strain>
    </source>
</reference>
<evidence type="ECO:0000313" key="2">
    <source>
        <dbReference type="EMBL" id="AFU02859.1"/>
    </source>
</evidence>
<sequence>MSEHTDFVVLWPDGTVVYGSRDHGKGLGDAIRGHVPDLSTQGMGLVRAWFADDFGDPRLQPNLLADQVLGRLGYKHPSGWYGPVAVTMEEDGEGYVPPLTPEVREVVEDLSAGADGPDIRTAAHSADILDAAILTDQDSAWGADSDSGPTESAHTPRQGPDAGVDL</sequence>